<accession>A0AAI9KQU4</accession>
<organism evidence="4 5">
    <name type="scientific">Aeromonas caviae</name>
    <name type="common">Aeromonas punctata</name>
    <dbReference type="NCBI Taxonomy" id="648"/>
    <lineage>
        <taxon>Bacteria</taxon>
        <taxon>Pseudomonadati</taxon>
        <taxon>Pseudomonadota</taxon>
        <taxon>Gammaproteobacteria</taxon>
        <taxon>Aeromonadales</taxon>
        <taxon>Aeromonadaceae</taxon>
        <taxon>Aeromonas</taxon>
    </lineage>
</organism>
<evidence type="ECO:0000259" key="2">
    <source>
        <dbReference type="Pfam" id="PF04233"/>
    </source>
</evidence>
<gene>
    <name evidence="4" type="ORF">KAM348_07260</name>
</gene>
<proteinExistence type="predicted"/>
<dbReference type="RefSeq" id="WP_223919474.1">
    <property type="nucleotide sequence ID" value="NZ_BPNL01000005.1"/>
</dbReference>
<dbReference type="AlphaFoldDB" id="A0AAI9KQU4"/>
<feature type="domain" description="Phage-Barnase-EndoU-ColicinE5/D-RelE like nuclease 2" evidence="3">
    <location>
        <begin position="302"/>
        <end position="421"/>
    </location>
</feature>
<evidence type="ECO:0008006" key="6">
    <source>
        <dbReference type="Google" id="ProtNLM"/>
    </source>
</evidence>
<feature type="region of interest" description="Disordered" evidence="1">
    <location>
        <begin position="1"/>
        <end position="26"/>
    </location>
</feature>
<protein>
    <recommendedName>
        <fullName evidence="6">Phage head morphogenesis domain-containing protein</fullName>
    </recommendedName>
</protein>
<sequence>MAKSTKRSRQSLGPFMERPEGPMDARSGSQYFQQAIDFFRDKFNVKGEYWDALWRGQHATAFTVAGAMKDDLLCDLRKSVDKAIAEGMSLRDFRDDFKSIVAKHGWTGFTGEGSEAGMAWRAKVIYDTNLRQAYNAGRWQQLQQFPVWVYRHGDSRSPRPEHLSWNGVTLSRDHPWWQTHFPQNGWGCKCRVEGYSKVRAKLNGIEVGEAPDDGHYEYLNKKTGEVSQVPKGIDPGFDYSVGEAKFGRRLAEEEFAQWQGEQGNAWQSLTPGNWKSAGRPERLVPRGLPQPLQQPVEQTEVIAAVRSALGGNEALITTPVGTVLVDAAVLGQHIAPERTAYLPLLMDALMNPQEIWQSFEQHTGTGKVVLRTRFITLYQVRKGHAVLVAFNAVRGVLTAWTLIGTSDLKYVGRQRVGQVIHVEEKALTP</sequence>
<evidence type="ECO:0000313" key="5">
    <source>
        <dbReference type="Proteomes" id="UP000887009"/>
    </source>
</evidence>
<evidence type="ECO:0000259" key="3">
    <source>
        <dbReference type="Pfam" id="PF18810"/>
    </source>
</evidence>
<name>A0AAI9KQU4_AERCA</name>
<dbReference type="EMBL" id="BPNL01000005">
    <property type="protein sequence ID" value="GJA53303.1"/>
    <property type="molecule type" value="Genomic_DNA"/>
</dbReference>
<evidence type="ECO:0000256" key="1">
    <source>
        <dbReference type="SAM" id="MobiDB-lite"/>
    </source>
</evidence>
<evidence type="ECO:0000313" key="4">
    <source>
        <dbReference type="EMBL" id="GJA53303.1"/>
    </source>
</evidence>
<dbReference type="Pfam" id="PF18810">
    <property type="entry name" value="PBECR2"/>
    <property type="match status" value="1"/>
</dbReference>
<dbReference type="InterPro" id="IPR041110">
    <property type="entry name" value="PBECR2"/>
</dbReference>
<feature type="domain" description="Phage head morphogenesis" evidence="2">
    <location>
        <begin position="76"/>
        <end position="192"/>
    </location>
</feature>
<dbReference type="Pfam" id="PF04233">
    <property type="entry name" value="Phage_Mu_F"/>
    <property type="match status" value="1"/>
</dbReference>
<comment type="caution">
    <text evidence="4">The sequence shown here is derived from an EMBL/GenBank/DDBJ whole genome shotgun (WGS) entry which is preliminary data.</text>
</comment>
<dbReference type="InterPro" id="IPR006528">
    <property type="entry name" value="Phage_head_morphogenesis_dom"/>
</dbReference>
<reference evidence="4" key="1">
    <citation type="submission" date="2021-07" db="EMBL/GenBank/DDBJ databases">
        <title>Draft genome sequence of carbapenem-resistant Aeromonas spp. in Japan.</title>
        <authorList>
            <person name="Maehana S."/>
            <person name="Suzuki M."/>
            <person name="Kitasato H."/>
        </authorList>
    </citation>
    <scope>NUCLEOTIDE SEQUENCE</scope>
    <source>
        <strain evidence="4">KAM348</strain>
    </source>
</reference>
<dbReference type="Proteomes" id="UP000887009">
    <property type="component" value="Unassembled WGS sequence"/>
</dbReference>